<dbReference type="PANTHER" id="PTHR23033">
    <property type="entry name" value="BETA1,3-GALACTOSYLTRANSFERASE"/>
    <property type="match status" value="1"/>
</dbReference>
<dbReference type="Gene3D" id="3.90.550.50">
    <property type="match status" value="1"/>
</dbReference>
<evidence type="ECO:0000259" key="12">
    <source>
        <dbReference type="Pfam" id="PF02434"/>
    </source>
</evidence>
<keyword evidence="10" id="KW-1133">Transmembrane helix</keyword>
<dbReference type="EMBL" id="JAWCUI010000017">
    <property type="protein sequence ID" value="KAL1897883.1"/>
    <property type="molecule type" value="Genomic_DNA"/>
</dbReference>
<evidence type="ECO:0000256" key="10">
    <source>
        <dbReference type="ARBA" id="ARBA00022989"/>
    </source>
</evidence>
<dbReference type="EC" id="2.4.1.122" evidence="4"/>
<evidence type="ECO:0000256" key="3">
    <source>
        <dbReference type="ARBA" id="ARBA00006462"/>
    </source>
</evidence>
<keyword evidence="6" id="KW-0808">Transferase</keyword>
<reference evidence="13 14" key="1">
    <citation type="journal article" date="2024" name="IMA Fungus">
        <title>IMA Genome - F19 : A genome assembly and annotation guide to empower mycologists, including annotated draft genome sequences of Ceratocystis pirilliformis, Diaporthe australafricana, Fusarium ophioides, Paecilomyces lecythidis, and Sporothrix stenoceras.</title>
        <authorList>
            <person name="Aylward J."/>
            <person name="Wilson A.M."/>
            <person name="Visagie C.M."/>
            <person name="Spraker J."/>
            <person name="Barnes I."/>
            <person name="Buitendag C."/>
            <person name="Ceriani C."/>
            <person name="Del Mar Angel L."/>
            <person name="du Plessis D."/>
            <person name="Fuchs T."/>
            <person name="Gasser K."/>
            <person name="Kramer D."/>
            <person name="Li W."/>
            <person name="Munsamy K."/>
            <person name="Piso A."/>
            <person name="Price J.L."/>
            <person name="Sonnekus B."/>
            <person name="Thomas C."/>
            <person name="van der Nest A."/>
            <person name="van Dijk A."/>
            <person name="van Heerden A."/>
            <person name="van Vuuren N."/>
            <person name="Yilmaz N."/>
            <person name="Duong T.A."/>
            <person name="van der Merwe N.A."/>
            <person name="Wingfield M.J."/>
            <person name="Wingfield B.D."/>
        </authorList>
    </citation>
    <scope>NUCLEOTIDE SEQUENCE [LARGE SCALE GENOMIC DNA]</scope>
    <source>
        <strain evidence="13 14">CMW 5346</strain>
    </source>
</reference>
<comment type="pathway">
    <text evidence="2">Protein modification; protein glycosylation.</text>
</comment>
<protein>
    <recommendedName>
        <fullName evidence="4">N-acetylgalactosaminide beta-1,3-galactosyltransferase</fullName>
        <ecNumber evidence="4">2.4.1.122</ecNumber>
    </recommendedName>
</protein>
<evidence type="ECO:0000256" key="9">
    <source>
        <dbReference type="ARBA" id="ARBA00022968"/>
    </source>
</evidence>
<sequence length="588" mass="63254">MRRRISPVRRRRCWTRPGVVVLCLLAVCYYFLPYDSTLRLSVRFNSQRVVNTFAAPPKSLEAWTLAPLGNATNPSNSLPAGGRHLPALYDDVGVILKTGYGTQHRVGAQIDALGLRPHSVDADNMVVIGDWAGEVVYGDKGQQITVHDVIAPVLDSGILGSRANCARAEKYRALAAAVRAGDDAEAIRISKSSGWELDAMKFIPGLELAYQTMPNKNWYLLLDDDTFVIPSSLRLLLAHLDHTVPHYIGNAVGDFRGRFAHGGSAVVLSREALTLLLGSGSSRVLAAAASNRKNSGTANSYSNGLAPPLLHQAYVDSITETWGDKLLATTLMRVGVYLDERFARLFNGARPSATRISADRFCMPLVSFHALAQPEQMRSVGAIFEQIDSGKRGGTPGDGTSPGFLAPAIAWGDLWAIYGRPTVAALHHQPIHRGRDFVGVPGDDSSSSALVTSTTENVGSPEACRVLCAGDDGEGESGGADNLQRRFAGLYSYNSKCLAWTWNAGEQTCTTSPWFVVGEEDVEKSTGAPLPANGEAAKATTETTSTKYSGVNVALLRQLVGRCGHRDGVAWMERDGVYEYAYSPNGSL</sequence>
<dbReference type="Proteomes" id="UP001583186">
    <property type="component" value="Unassembled WGS sequence"/>
</dbReference>
<evidence type="ECO:0000313" key="14">
    <source>
        <dbReference type="Proteomes" id="UP001583186"/>
    </source>
</evidence>
<keyword evidence="14" id="KW-1185">Reference proteome</keyword>
<feature type="domain" description="Fringe-like glycosyltransferase" evidence="12">
    <location>
        <begin position="212"/>
        <end position="276"/>
    </location>
</feature>
<evidence type="ECO:0000256" key="2">
    <source>
        <dbReference type="ARBA" id="ARBA00004922"/>
    </source>
</evidence>
<proteinExistence type="inferred from homology"/>
<keyword evidence="11" id="KW-0472">Membrane</keyword>
<dbReference type="InterPro" id="IPR003378">
    <property type="entry name" value="Fringe-like_glycosylTrfase"/>
</dbReference>
<name>A0ABR3ZDJ7_9PEZI</name>
<evidence type="ECO:0000313" key="13">
    <source>
        <dbReference type="EMBL" id="KAL1897883.1"/>
    </source>
</evidence>
<evidence type="ECO:0000256" key="1">
    <source>
        <dbReference type="ARBA" id="ARBA00004606"/>
    </source>
</evidence>
<keyword evidence="8" id="KW-0547">Nucleotide-binding</keyword>
<evidence type="ECO:0000256" key="7">
    <source>
        <dbReference type="ARBA" id="ARBA00022692"/>
    </source>
</evidence>
<dbReference type="Pfam" id="PF02434">
    <property type="entry name" value="Fringe"/>
    <property type="match status" value="1"/>
</dbReference>
<keyword evidence="5" id="KW-0328">Glycosyltransferase</keyword>
<gene>
    <name evidence="13" type="ORF">Sste5346_003735</name>
</gene>
<evidence type="ECO:0000256" key="11">
    <source>
        <dbReference type="ARBA" id="ARBA00023136"/>
    </source>
</evidence>
<keyword evidence="9" id="KW-0735">Signal-anchor</keyword>
<dbReference type="PANTHER" id="PTHR23033:SF40">
    <property type="entry name" value="APPLE DOMAIN-CONTAINING PROTEIN"/>
    <property type="match status" value="1"/>
</dbReference>
<organism evidence="13 14">
    <name type="scientific">Sporothrix stenoceras</name>
    <dbReference type="NCBI Taxonomy" id="5173"/>
    <lineage>
        <taxon>Eukaryota</taxon>
        <taxon>Fungi</taxon>
        <taxon>Dikarya</taxon>
        <taxon>Ascomycota</taxon>
        <taxon>Pezizomycotina</taxon>
        <taxon>Sordariomycetes</taxon>
        <taxon>Sordariomycetidae</taxon>
        <taxon>Ophiostomatales</taxon>
        <taxon>Ophiostomataceae</taxon>
        <taxon>Sporothrix</taxon>
    </lineage>
</organism>
<evidence type="ECO:0000256" key="6">
    <source>
        <dbReference type="ARBA" id="ARBA00022679"/>
    </source>
</evidence>
<dbReference type="InterPro" id="IPR026050">
    <property type="entry name" value="C1GALT1/C1GALT1_chp1"/>
</dbReference>
<keyword evidence="7" id="KW-0812">Transmembrane</keyword>
<comment type="caution">
    <text evidence="13">The sequence shown here is derived from an EMBL/GenBank/DDBJ whole genome shotgun (WGS) entry which is preliminary data.</text>
</comment>
<comment type="subcellular location">
    <subcellularLocation>
        <location evidence="1">Membrane</location>
        <topology evidence="1">Single-pass type II membrane protein</topology>
    </subcellularLocation>
</comment>
<evidence type="ECO:0000256" key="4">
    <source>
        <dbReference type="ARBA" id="ARBA00012557"/>
    </source>
</evidence>
<evidence type="ECO:0000256" key="5">
    <source>
        <dbReference type="ARBA" id="ARBA00022676"/>
    </source>
</evidence>
<accession>A0ABR3ZDJ7</accession>
<evidence type="ECO:0000256" key="8">
    <source>
        <dbReference type="ARBA" id="ARBA00022741"/>
    </source>
</evidence>
<comment type="similarity">
    <text evidence="3">Belongs to the glycosyltransferase 31 family. Beta3-Gal-T subfamily.</text>
</comment>